<feature type="region of interest" description="Disordered" evidence="3">
    <location>
        <begin position="415"/>
        <end position="444"/>
    </location>
</feature>
<evidence type="ECO:0000259" key="5">
    <source>
        <dbReference type="PROSITE" id="PS51334"/>
    </source>
</evidence>
<dbReference type="AlphaFoldDB" id="A0A7J0FR50"/>
<dbReference type="PANTHER" id="PTHR33101:SF6">
    <property type="entry name" value="ROP GUANINE NUCLEOTIDE EXCHANGE FACTOR 1"/>
    <property type="match status" value="1"/>
</dbReference>
<keyword evidence="7" id="KW-1185">Reference proteome</keyword>
<proteinExistence type="predicted"/>
<evidence type="ECO:0000256" key="4">
    <source>
        <dbReference type="SAM" id="SignalP"/>
    </source>
</evidence>
<dbReference type="Proteomes" id="UP000585474">
    <property type="component" value="Unassembled WGS sequence"/>
</dbReference>
<evidence type="ECO:0000256" key="3">
    <source>
        <dbReference type="SAM" id="MobiDB-lite"/>
    </source>
</evidence>
<comment type="caution">
    <text evidence="6">The sequence shown here is derived from an EMBL/GenBank/DDBJ whole genome shotgun (WGS) entry which is preliminary data.</text>
</comment>
<evidence type="ECO:0000313" key="7">
    <source>
        <dbReference type="Proteomes" id="UP000585474"/>
    </source>
</evidence>
<feature type="signal peptide" evidence="4">
    <location>
        <begin position="1"/>
        <end position="16"/>
    </location>
</feature>
<dbReference type="PROSITE" id="PS51334">
    <property type="entry name" value="PRONE"/>
    <property type="match status" value="1"/>
</dbReference>
<evidence type="ECO:0000256" key="2">
    <source>
        <dbReference type="PROSITE-ProRule" id="PRU00663"/>
    </source>
</evidence>
<dbReference type="EMBL" id="BJWL01000014">
    <property type="protein sequence ID" value="GFZ00398.1"/>
    <property type="molecule type" value="Genomic_DNA"/>
</dbReference>
<feature type="domain" description="PRONE" evidence="5">
    <location>
        <begin position="186"/>
        <end position="373"/>
    </location>
</feature>
<dbReference type="InterPro" id="IPR005512">
    <property type="entry name" value="PRONE_dom"/>
</dbReference>
<gene>
    <name evidence="6" type="ORF">Acr_14g0000340</name>
</gene>
<feature type="compositionally biased region" description="Polar residues" evidence="3">
    <location>
        <begin position="415"/>
        <end position="437"/>
    </location>
</feature>
<dbReference type="GO" id="GO:0005085">
    <property type="term" value="F:guanyl-nucleotide exchange factor activity"/>
    <property type="evidence" value="ECO:0007669"/>
    <property type="project" value="UniProtKB-UniRule"/>
</dbReference>
<dbReference type="Gene3D" id="1.20.58.1310">
    <property type="entry name" value="PRONE domain, subdomain 2"/>
    <property type="match status" value="1"/>
</dbReference>
<evidence type="ECO:0000313" key="6">
    <source>
        <dbReference type="EMBL" id="GFZ00398.1"/>
    </source>
</evidence>
<dbReference type="Pfam" id="PF03759">
    <property type="entry name" value="PRONE"/>
    <property type="match status" value="1"/>
</dbReference>
<evidence type="ECO:0000256" key="1">
    <source>
        <dbReference type="ARBA" id="ARBA00022658"/>
    </source>
</evidence>
<dbReference type="OrthoDB" id="1721528at2759"/>
<protein>
    <submittedName>
        <fullName evidence="6">Rho guanyl-nucleotide exchange factor 1</fullName>
    </submittedName>
</protein>
<sequence>MALIFSAMALIFSAVAHVFSAMAHVFSAMVSQGTQLPSKHCRALLRRHCHAGWFAVGMHCCRGACRLEIGKALLSMFTGSKQALLRMLAGNKAGIAELVGRQWAGIAVCIAMCASCLGWQWAAIAARLGAREGLPFGLLLGILCKRKLGQWPWAAKSNIGLSIDAWGDNASRTAMGSPNTHPVALVLRLTMANWDALPWSSKGACWHVQVCKWSGKACLGETMYHYITAEQFTPECLLDCLDLSSEHHTLEVANVIEASVHVWKQKGQRKRKNHLKAKRSSWGGKVKGLAADGDKNQFLAQRAETLLHSLRLGFPGLPQTALDMSKIQYNKDVGQSILESYSRVMESLAFNIMARIDDVLYVDDATKRCAAAESMSFFSRGGLSGLPIQKQMSPSPFSIQHSPYTSPFATPTFCSSPPTFQSPTRAPQPSNKITLTGSPCHKIEKPVPADMEKVWSYTGNLSSRRIFSDAPERD</sequence>
<organism evidence="6 7">
    <name type="scientific">Actinidia rufa</name>
    <dbReference type="NCBI Taxonomy" id="165716"/>
    <lineage>
        <taxon>Eukaryota</taxon>
        <taxon>Viridiplantae</taxon>
        <taxon>Streptophyta</taxon>
        <taxon>Embryophyta</taxon>
        <taxon>Tracheophyta</taxon>
        <taxon>Spermatophyta</taxon>
        <taxon>Magnoliopsida</taxon>
        <taxon>eudicotyledons</taxon>
        <taxon>Gunneridae</taxon>
        <taxon>Pentapetalae</taxon>
        <taxon>asterids</taxon>
        <taxon>Ericales</taxon>
        <taxon>Actinidiaceae</taxon>
        <taxon>Actinidia</taxon>
    </lineage>
</organism>
<feature type="chain" id="PRO_5029852002" evidence="4">
    <location>
        <begin position="17"/>
        <end position="474"/>
    </location>
</feature>
<dbReference type="InterPro" id="IPR038937">
    <property type="entry name" value="RopGEF"/>
</dbReference>
<reference evidence="6 7" key="1">
    <citation type="submission" date="2019-07" db="EMBL/GenBank/DDBJ databases">
        <title>De Novo Assembly of kiwifruit Actinidia rufa.</title>
        <authorList>
            <person name="Sugita-Konishi S."/>
            <person name="Sato K."/>
            <person name="Mori E."/>
            <person name="Abe Y."/>
            <person name="Kisaki G."/>
            <person name="Hamano K."/>
            <person name="Suezawa K."/>
            <person name="Otani M."/>
            <person name="Fukuda T."/>
            <person name="Manabe T."/>
            <person name="Gomi K."/>
            <person name="Tabuchi M."/>
            <person name="Akimitsu K."/>
            <person name="Kataoka I."/>
        </authorList>
    </citation>
    <scope>NUCLEOTIDE SEQUENCE [LARGE SCALE GENOMIC DNA]</scope>
    <source>
        <strain evidence="7">cv. Fuchu</strain>
    </source>
</reference>
<keyword evidence="1 2" id="KW-0344">Guanine-nucleotide releasing factor</keyword>
<name>A0A7J0FR50_9ERIC</name>
<dbReference type="PANTHER" id="PTHR33101">
    <property type="entry name" value="ROP GUANINE NUCLEOTIDE EXCHANGE FACTOR 1"/>
    <property type="match status" value="1"/>
</dbReference>
<keyword evidence="4" id="KW-0732">Signal</keyword>
<accession>A0A7J0FR50</accession>